<accession>A0A6C0JN47</accession>
<reference evidence="1" key="1">
    <citation type="journal article" date="2020" name="Nature">
        <title>Giant virus diversity and host interactions through global metagenomics.</title>
        <authorList>
            <person name="Schulz F."/>
            <person name="Roux S."/>
            <person name="Paez-Espino D."/>
            <person name="Jungbluth S."/>
            <person name="Walsh D.A."/>
            <person name="Denef V.J."/>
            <person name="McMahon K.D."/>
            <person name="Konstantinidis K.T."/>
            <person name="Eloe-Fadrosh E.A."/>
            <person name="Kyrpides N.C."/>
            <person name="Woyke T."/>
        </authorList>
    </citation>
    <scope>NUCLEOTIDE SEQUENCE</scope>
    <source>
        <strain evidence="1">GVMAG-M-3300027747-57</strain>
    </source>
</reference>
<proteinExistence type="predicted"/>
<name>A0A6C0JN47_9ZZZZ</name>
<sequence length="131" mass="15479">MDGNFTKILYSNSWFTMNGLYVLFPIEVLSIDKNINKSILKFNPYQNNNITIIQEFVKLEQQILEYYVKLNNCKSKLSTNLLRQLYLGTLKIYKDFNLTDNKNLHYMIKISGVWETHENVGITYKVIEVNI</sequence>
<evidence type="ECO:0000313" key="1">
    <source>
        <dbReference type="EMBL" id="QHU06226.1"/>
    </source>
</evidence>
<dbReference type="EMBL" id="MN740431">
    <property type="protein sequence ID" value="QHU06226.1"/>
    <property type="molecule type" value="Genomic_DNA"/>
</dbReference>
<dbReference type="AlphaFoldDB" id="A0A6C0JN47"/>
<organism evidence="1">
    <name type="scientific">viral metagenome</name>
    <dbReference type="NCBI Taxonomy" id="1070528"/>
    <lineage>
        <taxon>unclassified sequences</taxon>
        <taxon>metagenomes</taxon>
        <taxon>organismal metagenomes</taxon>
    </lineage>
</organism>
<protein>
    <submittedName>
        <fullName evidence="1">Uncharacterized protein</fullName>
    </submittedName>
</protein>